<reference evidence="1" key="1">
    <citation type="journal article" date="2014" name="Int. J. Syst. Evol. Microbiol.">
        <title>Complete genome sequence of Corynebacterium casei LMG S-19264T (=DSM 44701T), isolated from a smear-ripened cheese.</title>
        <authorList>
            <consortium name="US DOE Joint Genome Institute (JGI-PGF)"/>
            <person name="Walter F."/>
            <person name="Albersmeier A."/>
            <person name="Kalinowski J."/>
            <person name="Ruckert C."/>
        </authorList>
    </citation>
    <scope>NUCLEOTIDE SEQUENCE</scope>
    <source>
        <strain evidence="1">KCTC 22164</strain>
    </source>
</reference>
<gene>
    <name evidence="1" type="ORF">GCM10007391_19400</name>
</gene>
<dbReference type="EMBL" id="BMXP01000004">
    <property type="protein sequence ID" value="GGW85908.1"/>
    <property type="molecule type" value="Genomic_DNA"/>
</dbReference>
<dbReference type="AlphaFoldDB" id="A0A918MYG1"/>
<accession>A0A918MYG1</accession>
<reference evidence="1" key="2">
    <citation type="submission" date="2020-09" db="EMBL/GenBank/DDBJ databases">
        <authorList>
            <person name="Sun Q."/>
            <person name="Kim S."/>
        </authorList>
    </citation>
    <scope>NUCLEOTIDE SEQUENCE</scope>
    <source>
        <strain evidence="1">KCTC 22164</strain>
    </source>
</reference>
<comment type="caution">
    <text evidence="1">The sequence shown here is derived from an EMBL/GenBank/DDBJ whole genome shotgun (WGS) entry which is preliminary data.</text>
</comment>
<evidence type="ECO:0000313" key="1">
    <source>
        <dbReference type="EMBL" id="GGW85908.1"/>
    </source>
</evidence>
<protein>
    <submittedName>
        <fullName evidence="1">Uncharacterized protein</fullName>
    </submittedName>
</protein>
<sequence length="58" mass="6520">MGQRAVDIKFNPLELSLVRHMQSCLVMAESPVDLMISFSGLWPEDQRILCVIVNACVD</sequence>
<name>A0A918MYG1_9ALTE</name>
<evidence type="ECO:0000313" key="2">
    <source>
        <dbReference type="Proteomes" id="UP000631300"/>
    </source>
</evidence>
<dbReference type="Proteomes" id="UP000631300">
    <property type="component" value="Unassembled WGS sequence"/>
</dbReference>
<keyword evidence="2" id="KW-1185">Reference proteome</keyword>
<proteinExistence type="predicted"/>
<organism evidence="1 2">
    <name type="scientific">Alteromonas halophila</name>
    <dbReference type="NCBI Taxonomy" id="516698"/>
    <lineage>
        <taxon>Bacteria</taxon>
        <taxon>Pseudomonadati</taxon>
        <taxon>Pseudomonadota</taxon>
        <taxon>Gammaproteobacteria</taxon>
        <taxon>Alteromonadales</taxon>
        <taxon>Alteromonadaceae</taxon>
        <taxon>Alteromonas/Salinimonas group</taxon>
        <taxon>Alteromonas</taxon>
    </lineage>
</organism>